<organism evidence="4 5">
    <name type="scientific">Cristinia sonorae</name>
    <dbReference type="NCBI Taxonomy" id="1940300"/>
    <lineage>
        <taxon>Eukaryota</taxon>
        <taxon>Fungi</taxon>
        <taxon>Dikarya</taxon>
        <taxon>Basidiomycota</taxon>
        <taxon>Agaricomycotina</taxon>
        <taxon>Agaricomycetes</taxon>
        <taxon>Agaricomycetidae</taxon>
        <taxon>Agaricales</taxon>
        <taxon>Pleurotineae</taxon>
        <taxon>Stephanosporaceae</taxon>
        <taxon>Cristinia</taxon>
    </lineage>
</organism>
<dbReference type="Proteomes" id="UP000813824">
    <property type="component" value="Unassembled WGS sequence"/>
</dbReference>
<evidence type="ECO:0000313" key="5">
    <source>
        <dbReference type="Proteomes" id="UP000813824"/>
    </source>
</evidence>
<dbReference type="AlphaFoldDB" id="A0A8K0UFU3"/>
<reference evidence="4" key="1">
    <citation type="journal article" date="2021" name="New Phytol.">
        <title>Evolutionary innovations through gain and loss of genes in the ectomycorrhizal Boletales.</title>
        <authorList>
            <person name="Wu G."/>
            <person name="Miyauchi S."/>
            <person name="Morin E."/>
            <person name="Kuo A."/>
            <person name="Drula E."/>
            <person name="Varga T."/>
            <person name="Kohler A."/>
            <person name="Feng B."/>
            <person name="Cao Y."/>
            <person name="Lipzen A."/>
            <person name="Daum C."/>
            <person name="Hundley H."/>
            <person name="Pangilinan J."/>
            <person name="Johnson J."/>
            <person name="Barry K."/>
            <person name="LaButti K."/>
            <person name="Ng V."/>
            <person name="Ahrendt S."/>
            <person name="Min B."/>
            <person name="Choi I.G."/>
            <person name="Park H."/>
            <person name="Plett J.M."/>
            <person name="Magnuson J."/>
            <person name="Spatafora J.W."/>
            <person name="Nagy L.G."/>
            <person name="Henrissat B."/>
            <person name="Grigoriev I.V."/>
            <person name="Yang Z.L."/>
            <person name="Xu J."/>
            <person name="Martin F.M."/>
        </authorList>
    </citation>
    <scope>NUCLEOTIDE SEQUENCE</scope>
    <source>
        <strain evidence="4">KKN 215</strain>
    </source>
</reference>
<evidence type="ECO:0000256" key="2">
    <source>
        <dbReference type="ARBA" id="ARBA00022614"/>
    </source>
</evidence>
<dbReference type="SMART" id="SM00368">
    <property type="entry name" value="LRR_RI"/>
    <property type="match status" value="4"/>
</dbReference>
<dbReference type="EMBL" id="JAEVFJ010000049">
    <property type="protein sequence ID" value="KAH8082847.1"/>
    <property type="molecule type" value="Genomic_DNA"/>
</dbReference>
<dbReference type="GO" id="GO:0006913">
    <property type="term" value="P:nucleocytoplasmic transport"/>
    <property type="evidence" value="ECO:0007669"/>
    <property type="project" value="TreeGrafter"/>
</dbReference>
<dbReference type="GO" id="GO:0031267">
    <property type="term" value="F:small GTPase binding"/>
    <property type="evidence" value="ECO:0007669"/>
    <property type="project" value="TreeGrafter"/>
</dbReference>
<dbReference type="GO" id="GO:0005634">
    <property type="term" value="C:nucleus"/>
    <property type="evidence" value="ECO:0007669"/>
    <property type="project" value="TreeGrafter"/>
</dbReference>
<keyword evidence="2" id="KW-0433">Leucine-rich repeat</keyword>
<comment type="caution">
    <text evidence="4">The sequence shown here is derived from an EMBL/GenBank/DDBJ whole genome shotgun (WGS) entry which is preliminary data.</text>
</comment>
<gene>
    <name evidence="4" type="ORF">BXZ70DRAFT_995740</name>
</gene>
<dbReference type="SUPFAM" id="SSF52047">
    <property type="entry name" value="RNI-like"/>
    <property type="match status" value="1"/>
</dbReference>
<accession>A0A8K0UFU3</accession>
<dbReference type="GO" id="GO:0005096">
    <property type="term" value="F:GTPase activator activity"/>
    <property type="evidence" value="ECO:0007669"/>
    <property type="project" value="UniProtKB-KW"/>
</dbReference>
<name>A0A8K0UFU3_9AGAR</name>
<dbReference type="InterPro" id="IPR027038">
    <property type="entry name" value="RanGap"/>
</dbReference>
<sequence>MHRSLTSRQTVDLSGRGLRSSEGATNIIHAISGRQVVTQLVIGHNPLGNDGCERLFNWLASPSGQHYRIQTLYLNVCNIGDYGLLALCQYLTNNVDLKALWLQSNEFSGDPDVMAPFIAALNSSRIEMLSFSNSRPEVITALVRQVDTPFLRELQCSMCALRSEHAASLVSYVISGRCRLHTLRANANSIGLRAVRELVSGIEAANYSLLNLDLYMNGSVEDDTAEDIQAKEETSKLLKLLLARNLTLKHSTEAESFALLRYSRRLLLCGVKSAEVGPTFGGLPIELRLYILSFLAPTLSALQRIRIFSYASDPATLPSLLPSLTRPCLPDPASLQFANSQRCDAETCAGSASNVVCSREESKKMWLASMGCDCYDPGSCGVEDKGKA</sequence>
<keyword evidence="1" id="KW-0343">GTPase activation</keyword>
<protein>
    <submittedName>
        <fullName evidence="4">RNI-like protein</fullName>
    </submittedName>
</protein>
<dbReference type="InterPro" id="IPR032675">
    <property type="entry name" value="LRR_dom_sf"/>
</dbReference>
<dbReference type="PANTHER" id="PTHR24113">
    <property type="entry name" value="RAN GTPASE-ACTIVATING PROTEIN 1"/>
    <property type="match status" value="1"/>
</dbReference>
<proteinExistence type="predicted"/>
<evidence type="ECO:0000256" key="3">
    <source>
        <dbReference type="ARBA" id="ARBA00022737"/>
    </source>
</evidence>
<dbReference type="PANTHER" id="PTHR24113:SF12">
    <property type="entry name" value="RAN GTPASE-ACTIVATING PROTEIN 1"/>
    <property type="match status" value="1"/>
</dbReference>
<keyword evidence="3" id="KW-0677">Repeat</keyword>
<dbReference type="OrthoDB" id="120976at2759"/>
<keyword evidence="5" id="KW-1185">Reference proteome</keyword>
<evidence type="ECO:0000313" key="4">
    <source>
        <dbReference type="EMBL" id="KAH8082847.1"/>
    </source>
</evidence>
<dbReference type="Gene3D" id="3.80.10.10">
    <property type="entry name" value="Ribonuclease Inhibitor"/>
    <property type="match status" value="1"/>
</dbReference>
<dbReference type="GO" id="GO:0005829">
    <property type="term" value="C:cytosol"/>
    <property type="evidence" value="ECO:0007669"/>
    <property type="project" value="TreeGrafter"/>
</dbReference>
<dbReference type="GO" id="GO:0048471">
    <property type="term" value="C:perinuclear region of cytoplasm"/>
    <property type="evidence" value="ECO:0007669"/>
    <property type="project" value="TreeGrafter"/>
</dbReference>
<evidence type="ECO:0000256" key="1">
    <source>
        <dbReference type="ARBA" id="ARBA00022468"/>
    </source>
</evidence>